<keyword evidence="9" id="KW-1185">Reference proteome</keyword>
<feature type="transmembrane region" description="Helical" evidence="7">
    <location>
        <begin position="53"/>
        <end position="76"/>
    </location>
</feature>
<evidence type="ECO:0000256" key="3">
    <source>
        <dbReference type="ARBA" id="ARBA00022475"/>
    </source>
</evidence>
<feature type="transmembrane region" description="Helical" evidence="7">
    <location>
        <begin position="164"/>
        <end position="184"/>
    </location>
</feature>
<dbReference type="Pfam" id="PF01554">
    <property type="entry name" value="MatE"/>
    <property type="match status" value="2"/>
</dbReference>
<protein>
    <submittedName>
        <fullName evidence="8">MATE family efflux transporter</fullName>
    </submittedName>
</protein>
<feature type="transmembrane region" description="Helical" evidence="7">
    <location>
        <begin position="255"/>
        <end position="274"/>
    </location>
</feature>
<evidence type="ECO:0000256" key="6">
    <source>
        <dbReference type="ARBA" id="ARBA00023136"/>
    </source>
</evidence>
<keyword evidence="6 7" id="KW-0472">Membrane</keyword>
<dbReference type="InterPro" id="IPR048279">
    <property type="entry name" value="MdtK-like"/>
</dbReference>
<sequence>MEQFFSKKWSALDYAKFVTPSVLSMISISLYTIVDALFIARYAGPLAMASVNIVMPLFCLTFGVGVMFAAGASAIIGIELGKQQSEKAFAHFTLTVSVLLFLMVGIILLVKGMGTDRVALLLGATDKLLPYCISYLNAIIYGLGAVILQVTVEYFMRLDGSPGWAFCTTVGAGLTNATLDYILIAKFDMGISGAGLASSAGIAVAVAIGIYYFIFKARMLRFARPTMDFRFLRNAMVNGSSEMVSELSAGVKTLVFNYVVLSYAGEYGVAALSIMMYTYYLLSSVHIGLSIGVSPAISFNYGRRNFAKIRELVRTSALIMVGASILSFLVAIFYGSDIIRLFAKDEQAVIAIAEGALAIFAFSFLLEGVSILASGFFTSVNNGKISALISFLKSFVFTLGFIVLLPPLFGLTGVWLSVPMSEIAAVGMSIFFFMKYRHRYVRPEVAVPT</sequence>
<organism evidence="8 9">
    <name type="scientific">Pseudodesulfovibrio nedwellii</name>
    <dbReference type="NCBI Taxonomy" id="2973072"/>
    <lineage>
        <taxon>Bacteria</taxon>
        <taxon>Pseudomonadati</taxon>
        <taxon>Thermodesulfobacteriota</taxon>
        <taxon>Desulfovibrionia</taxon>
        <taxon>Desulfovibrionales</taxon>
        <taxon>Desulfovibrionaceae</taxon>
    </lineage>
</organism>
<evidence type="ECO:0000313" key="9">
    <source>
        <dbReference type="Proteomes" id="UP001317742"/>
    </source>
</evidence>
<feature type="transmembrane region" description="Helical" evidence="7">
    <location>
        <begin position="313"/>
        <end position="336"/>
    </location>
</feature>
<keyword evidence="3" id="KW-1003">Cell membrane</keyword>
<keyword evidence="2" id="KW-0813">Transport</keyword>
<evidence type="ECO:0000256" key="2">
    <source>
        <dbReference type="ARBA" id="ARBA00022448"/>
    </source>
</evidence>
<dbReference type="PANTHER" id="PTHR43823:SF3">
    <property type="entry name" value="MULTIDRUG EXPORT PROTEIN MEPA"/>
    <property type="match status" value="1"/>
</dbReference>
<evidence type="ECO:0000313" key="8">
    <source>
        <dbReference type="EMBL" id="BDQ38109.1"/>
    </source>
</evidence>
<feature type="transmembrane region" description="Helical" evidence="7">
    <location>
        <begin position="348"/>
        <end position="373"/>
    </location>
</feature>
<reference evidence="8 9" key="1">
    <citation type="submission" date="2022-08" db="EMBL/GenBank/DDBJ databases">
        <title>Genome Sequence of the sulphate-reducing bacterium, Pseudodesulfovibrio sp. SYK.</title>
        <authorList>
            <person name="Kondo R."/>
            <person name="Kataoka T."/>
        </authorList>
    </citation>
    <scope>NUCLEOTIDE SEQUENCE [LARGE SCALE GENOMIC DNA]</scope>
    <source>
        <strain evidence="8 9">SYK</strain>
    </source>
</reference>
<proteinExistence type="predicted"/>
<feature type="transmembrane region" description="Helical" evidence="7">
    <location>
        <begin position="190"/>
        <end position="214"/>
    </location>
</feature>
<gene>
    <name evidence="8" type="ORF">SYK_24690</name>
</gene>
<dbReference type="InterPro" id="IPR002528">
    <property type="entry name" value="MATE_fam"/>
</dbReference>
<dbReference type="PIRSF" id="PIRSF006603">
    <property type="entry name" value="DinF"/>
    <property type="match status" value="1"/>
</dbReference>
<keyword evidence="4 7" id="KW-0812">Transmembrane</keyword>
<dbReference type="EMBL" id="AP026709">
    <property type="protein sequence ID" value="BDQ38109.1"/>
    <property type="molecule type" value="Genomic_DNA"/>
</dbReference>
<dbReference type="Proteomes" id="UP001317742">
    <property type="component" value="Chromosome"/>
</dbReference>
<accession>A0ABN6S731</accession>
<evidence type="ECO:0000256" key="1">
    <source>
        <dbReference type="ARBA" id="ARBA00004651"/>
    </source>
</evidence>
<feature type="transmembrane region" description="Helical" evidence="7">
    <location>
        <begin position="88"/>
        <end position="108"/>
    </location>
</feature>
<dbReference type="RefSeq" id="WP_281760615.1">
    <property type="nucleotide sequence ID" value="NZ_AP026709.1"/>
</dbReference>
<evidence type="ECO:0000256" key="5">
    <source>
        <dbReference type="ARBA" id="ARBA00022989"/>
    </source>
</evidence>
<evidence type="ECO:0000256" key="7">
    <source>
        <dbReference type="SAM" id="Phobius"/>
    </source>
</evidence>
<dbReference type="PANTHER" id="PTHR43823">
    <property type="entry name" value="SPORULATION PROTEIN YKVU"/>
    <property type="match status" value="1"/>
</dbReference>
<dbReference type="InterPro" id="IPR051327">
    <property type="entry name" value="MATE_MepA_subfamily"/>
</dbReference>
<feature type="transmembrane region" description="Helical" evidence="7">
    <location>
        <begin position="21"/>
        <end position="41"/>
    </location>
</feature>
<feature type="transmembrane region" description="Helical" evidence="7">
    <location>
        <begin position="128"/>
        <end position="152"/>
    </location>
</feature>
<feature type="transmembrane region" description="Helical" evidence="7">
    <location>
        <begin position="385"/>
        <end position="408"/>
    </location>
</feature>
<feature type="transmembrane region" description="Helical" evidence="7">
    <location>
        <begin position="414"/>
        <end position="434"/>
    </location>
</feature>
<comment type="subcellular location">
    <subcellularLocation>
        <location evidence="1">Cell membrane</location>
        <topology evidence="1">Multi-pass membrane protein</topology>
    </subcellularLocation>
</comment>
<name>A0ABN6S731_9BACT</name>
<feature type="transmembrane region" description="Helical" evidence="7">
    <location>
        <begin position="280"/>
        <end position="301"/>
    </location>
</feature>
<keyword evidence="5 7" id="KW-1133">Transmembrane helix</keyword>
<evidence type="ECO:0000256" key="4">
    <source>
        <dbReference type="ARBA" id="ARBA00022692"/>
    </source>
</evidence>